<dbReference type="RefSeq" id="WP_198076204.1">
    <property type="nucleotide sequence ID" value="NZ_JAEDAE010000007.1"/>
</dbReference>
<accession>A0ABS0QAN7</accession>
<evidence type="ECO:0000313" key="1">
    <source>
        <dbReference type="EMBL" id="MBH8559512.1"/>
    </source>
</evidence>
<organism evidence="1 2">
    <name type="scientific">Hymenobacter negativus</name>
    <dbReference type="NCBI Taxonomy" id="2795026"/>
    <lineage>
        <taxon>Bacteria</taxon>
        <taxon>Pseudomonadati</taxon>
        <taxon>Bacteroidota</taxon>
        <taxon>Cytophagia</taxon>
        <taxon>Cytophagales</taxon>
        <taxon>Hymenobacteraceae</taxon>
        <taxon>Hymenobacter</taxon>
    </lineage>
</organism>
<reference evidence="1 2" key="1">
    <citation type="submission" date="2020-12" db="EMBL/GenBank/DDBJ databases">
        <title>Hymenobacter sp.</title>
        <authorList>
            <person name="Kim M.K."/>
        </authorList>
    </citation>
    <scope>NUCLEOTIDE SEQUENCE [LARGE SCALE GENOMIC DNA]</scope>
    <source>
        <strain evidence="1 2">BT442</strain>
    </source>
</reference>
<protein>
    <recommendedName>
        <fullName evidence="3">Lipoprotein</fullName>
    </recommendedName>
</protein>
<evidence type="ECO:0008006" key="3">
    <source>
        <dbReference type="Google" id="ProtNLM"/>
    </source>
</evidence>
<dbReference type="Proteomes" id="UP000625631">
    <property type="component" value="Unassembled WGS sequence"/>
</dbReference>
<name>A0ABS0QAN7_9BACT</name>
<dbReference type="EMBL" id="JAEDAE010000007">
    <property type="protein sequence ID" value="MBH8559512.1"/>
    <property type="molecule type" value="Genomic_DNA"/>
</dbReference>
<gene>
    <name evidence="1" type="ORF">I7X13_15740</name>
</gene>
<evidence type="ECO:0000313" key="2">
    <source>
        <dbReference type="Proteomes" id="UP000625631"/>
    </source>
</evidence>
<proteinExistence type="predicted"/>
<comment type="caution">
    <text evidence="1">The sequence shown here is derived from an EMBL/GenBank/DDBJ whole genome shotgun (WGS) entry which is preliminary data.</text>
</comment>
<dbReference type="PROSITE" id="PS51257">
    <property type="entry name" value="PROKAR_LIPOPROTEIN"/>
    <property type="match status" value="1"/>
</dbReference>
<sequence length="182" mass="20585">MRQRFLPILLLATLMGCSKSDSNPIVDFGEGEGITYRTGQNLPAGPNDPTDWTSDGEWNKQERGLFPDLSFDFNGTQQPGIISYTTAYPNPSVEGQAVWELQTQRGTNGTVPKLYNIQAVLVNRKYQVIERLGPFTTYAIYHRFDYPSLGLSPNELYRIYYVVYDANGLVYKGHGDVRYTPQ</sequence>
<keyword evidence="2" id="KW-1185">Reference proteome</keyword>